<proteinExistence type="predicted"/>
<evidence type="ECO:0000259" key="7">
    <source>
        <dbReference type="PROSITE" id="PS50110"/>
    </source>
</evidence>
<keyword evidence="2" id="KW-0902">Two-component regulatory system</keyword>
<dbReference type="PANTHER" id="PTHR48111:SF1">
    <property type="entry name" value="TWO-COMPONENT RESPONSE REGULATOR ORR33"/>
    <property type="match status" value="1"/>
</dbReference>
<feature type="domain" description="Response regulatory" evidence="7">
    <location>
        <begin position="15"/>
        <end position="127"/>
    </location>
</feature>
<dbReference type="InterPro" id="IPR011006">
    <property type="entry name" value="CheY-like_superfamily"/>
</dbReference>
<evidence type="ECO:0000256" key="6">
    <source>
        <dbReference type="PROSITE-ProRule" id="PRU00169"/>
    </source>
</evidence>
<keyword evidence="4" id="KW-0238">DNA-binding</keyword>
<keyword evidence="3" id="KW-0805">Transcription regulation</keyword>
<protein>
    <submittedName>
        <fullName evidence="8">Response regulator</fullName>
    </submittedName>
</protein>
<dbReference type="RefSeq" id="WP_302108811.1">
    <property type="nucleotide sequence ID" value="NZ_JAUKTR010000001.1"/>
</dbReference>
<evidence type="ECO:0000313" key="8">
    <source>
        <dbReference type="EMBL" id="MDO1558398.1"/>
    </source>
</evidence>
<dbReference type="SUPFAM" id="SSF52172">
    <property type="entry name" value="CheY-like"/>
    <property type="match status" value="1"/>
</dbReference>
<dbReference type="PANTHER" id="PTHR48111">
    <property type="entry name" value="REGULATOR OF RPOS"/>
    <property type="match status" value="1"/>
</dbReference>
<organism evidence="8 9">
    <name type="scientific">Peiella sedimenti</name>
    <dbReference type="NCBI Taxonomy" id="3061083"/>
    <lineage>
        <taxon>Bacteria</taxon>
        <taxon>Pseudomonadati</taxon>
        <taxon>Pseudomonadota</taxon>
        <taxon>Alphaproteobacteria</taxon>
        <taxon>Caulobacterales</taxon>
        <taxon>Caulobacteraceae</taxon>
        <taxon>Peiella</taxon>
    </lineage>
</organism>
<feature type="modified residue" description="4-aspartylphosphate" evidence="6">
    <location>
        <position position="65"/>
    </location>
</feature>
<evidence type="ECO:0000256" key="1">
    <source>
        <dbReference type="ARBA" id="ARBA00022553"/>
    </source>
</evidence>
<comment type="caution">
    <text evidence="8">The sequence shown here is derived from an EMBL/GenBank/DDBJ whole genome shotgun (WGS) entry which is preliminary data.</text>
</comment>
<keyword evidence="1 6" id="KW-0597">Phosphoprotein</keyword>
<dbReference type="InterPro" id="IPR039420">
    <property type="entry name" value="WalR-like"/>
</dbReference>
<dbReference type="Pfam" id="PF00072">
    <property type="entry name" value="Response_reg"/>
    <property type="match status" value="1"/>
</dbReference>
<keyword evidence="9" id="KW-1185">Reference proteome</keyword>
<evidence type="ECO:0000256" key="5">
    <source>
        <dbReference type="ARBA" id="ARBA00023163"/>
    </source>
</evidence>
<accession>A0ABT8SL84</accession>
<dbReference type="InterPro" id="IPR001789">
    <property type="entry name" value="Sig_transdc_resp-reg_receiver"/>
</dbReference>
<sequence length="158" mass="17210">MAKVGERVEQACDLKILIVEDQAILAMELEHVLTGHGCEVIGCAMDLPASLTLAEGQRPDLALVDLNLLDGLTGPTVAQALVRDHGCAVVFLTANPELIPEGFAGALGVLTKPFDDAAILGVVRFARTFIRERRVDQPPRRFRMAPWLKTPPEDLPRH</sequence>
<keyword evidence="5" id="KW-0804">Transcription</keyword>
<dbReference type="PROSITE" id="PS50110">
    <property type="entry name" value="RESPONSE_REGULATORY"/>
    <property type="match status" value="1"/>
</dbReference>
<dbReference type="SMART" id="SM00448">
    <property type="entry name" value="REC"/>
    <property type="match status" value="1"/>
</dbReference>
<gene>
    <name evidence="8" type="ORF">Q0812_03030</name>
</gene>
<dbReference type="Proteomes" id="UP001169063">
    <property type="component" value="Unassembled WGS sequence"/>
</dbReference>
<evidence type="ECO:0000256" key="3">
    <source>
        <dbReference type="ARBA" id="ARBA00023015"/>
    </source>
</evidence>
<dbReference type="Gene3D" id="3.40.50.2300">
    <property type="match status" value="1"/>
</dbReference>
<dbReference type="EMBL" id="JAUKTR010000001">
    <property type="protein sequence ID" value="MDO1558398.1"/>
    <property type="molecule type" value="Genomic_DNA"/>
</dbReference>
<reference evidence="8" key="1">
    <citation type="submission" date="2023-07" db="EMBL/GenBank/DDBJ databases">
        <title>Brevundimonas soil sp. nov., isolated from the soil of chemical plant.</title>
        <authorList>
            <person name="Wu N."/>
        </authorList>
    </citation>
    <scope>NUCLEOTIDE SEQUENCE</scope>
    <source>
        <strain evidence="8">XZ-24</strain>
    </source>
</reference>
<evidence type="ECO:0000313" key="9">
    <source>
        <dbReference type="Proteomes" id="UP001169063"/>
    </source>
</evidence>
<evidence type="ECO:0000256" key="4">
    <source>
        <dbReference type="ARBA" id="ARBA00023125"/>
    </source>
</evidence>
<name>A0ABT8SL84_9CAUL</name>
<evidence type="ECO:0000256" key="2">
    <source>
        <dbReference type="ARBA" id="ARBA00023012"/>
    </source>
</evidence>